<evidence type="ECO:0000256" key="11">
    <source>
        <dbReference type="SAM" id="Phobius"/>
    </source>
</evidence>
<dbReference type="PRINTS" id="PR01407">
    <property type="entry name" value="BUTYPHLNCDUF"/>
</dbReference>
<dbReference type="OrthoDB" id="9986391at2759"/>
<evidence type="ECO:0000256" key="2">
    <source>
        <dbReference type="ARBA" id="ARBA00007591"/>
    </source>
</evidence>
<evidence type="ECO:0000256" key="10">
    <source>
        <dbReference type="ARBA" id="ARBA00038221"/>
    </source>
</evidence>
<feature type="domain" description="Ig-like" evidence="14">
    <location>
        <begin position="157"/>
        <end position="230"/>
    </location>
</feature>
<dbReference type="InterPro" id="IPR007110">
    <property type="entry name" value="Ig-like_dom"/>
</dbReference>
<name>A0A401T6P3_CHIPU</name>
<accession>A0A401T6P3</accession>
<dbReference type="InterPro" id="IPR006574">
    <property type="entry name" value="PRY"/>
</dbReference>
<dbReference type="Pfam" id="PF22705">
    <property type="entry name" value="C2-set_3"/>
    <property type="match status" value="1"/>
</dbReference>
<dbReference type="PROSITE" id="PS50835">
    <property type="entry name" value="IG_LIKE"/>
    <property type="match status" value="2"/>
</dbReference>
<comment type="similarity">
    <text evidence="2">Belongs to the immunoglobulin superfamily. BTN/MOG family.</text>
</comment>
<dbReference type="FunFam" id="2.60.120.920:FF:000004">
    <property type="entry name" value="Butyrophilin subfamily 1 member A1"/>
    <property type="match status" value="1"/>
</dbReference>
<dbReference type="InterPro" id="IPR013783">
    <property type="entry name" value="Ig-like_fold"/>
</dbReference>
<dbReference type="InterPro" id="IPR050504">
    <property type="entry name" value="IgSF_BTN/MOG"/>
</dbReference>
<proteinExistence type="inferred from homology"/>
<dbReference type="CDD" id="cd13733">
    <property type="entry name" value="SPRY_PRY_C-I_1"/>
    <property type="match status" value="1"/>
</dbReference>
<evidence type="ECO:0000259" key="13">
    <source>
        <dbReference type="PROSITE" id="PS50188"/>
    </source>
</evidence>
<comment type="caution">
    <text evidence="15">The sequence shown here is derived from an EMBL/GenBank/DDBJ whole genome shotgun (WGS) entry which is preliminary data.</text>
</comment>
<dbReference type="STRING" id="137246.A0A401T6P3"/>
<dbReference type="Gene3D" id="2.60.40.10">
    <property type="entry name" value="Immunoglobulins"/>
    <property type="match status" value="2"/>
</dbReference>
<dbReference type="InterPro" id="IPR036179">
    <property type="entry name" value="Ig-like_dom_sf"/>
</dbReference>
<dbReference type="InterPro" id="IPR013320">
    <property type="entry name" value="ConA-like_dom_sf"/>
</dbReference>
<dbReference type="InterPro" id="IPR043136">
    <property type="entry name" value="B30.2/SPRY_sf"/>
</dbReference>
<dbReference type="Proteomes" id="UP000287033">
    <property type="component" value="Unassembled WGS sequence"/>
</dbReference>
<keyword evidence="7" id="KW-1015">Disulfide bond</keyword>
<dbReference type="GO" id="GO:0001817">
    <property type="term" value="P:regulation of cytokine production"/>
    <property type="evidence" value="ECO:0007669"/>
    <property type="project" value="TreeGrafter"/>
</dbReference>
<dbReference type="GO" id="GO:0050852">
    <property type="term" value="P:T cell receptor signaling pathway"/>
    <property type="evidence" value="ECO:0007669"/>
    <property type="project" value="TreeGrafter"/>
</dbReference>
<dbReference type="GO" id="GO:0042110">
    <property type="term" value="P:T cell activation"/>
    <property type="evidence" value="ECO:0007669"/>
    <property type="project" value="UniProtKB-ARBA"/>
</dbReference>
<evidence type="ECO:0000256" key="4">
    <source>
        <dbReference type="ARBA" id="ARBA00022729"/>
    </source>
</evidence>
<organism evidence="15 16">
    <name type="scientific">Chiloscyllium punctatum</name>
    <name type="common">Brownbanded bambooshark</name>
    <name type="synonym">Hemiscyllium punctatum</name>
    <dbReference type="NCBI Taxonomy" id="137246"/>
    <lineage>
        <taxon>Eukaryota</taxon>
        <taxon>Metazoa</taxon>
        <taxon>Chordata</taxon>
        <taxon>Craniata</taxon>
        <taxon>Vertebrata</taxon>
        <taxon>Chondrichthyes</taxon>
        <taxon>Elasmobranchii</taxon>
        <taxon>Galeomorphii</taxon>
        <taxon>Galeoidea</taxon>
        <taxon>Orectolobiformes</taxon>
        <taxon>Hemiscylliidae</taxon>
        <taxon>Chiloscyllium</taxon>
    </lineage>
</organism>
<evidence type="ECO:0000256" key="8">
    <source>
        <dbReference type="ARBA" id="ARBA00023180"/>
    </source>
</evidence>
<dbReference type="EMBL" id="BEZZ01001158">
    <property type="protein sequence ID" value="GCC38318.1"/>
    <property type="molecule type" value="Genomic_DNA"/>
</dbReference>
<dbReference type="Pfam" id="PF07686">
    <property type="entry name" value="V-set"/>
    <property type="match status" value="1"/>
</dbReference>
<gene>
    <name evidence="15" type="ORF">chiPu_0016832</name>
</gene>
<evidence type="ECO:0000256" key="5">
    <source>
        <dbReference type="ARBA" id="ARBA00022989"/>
    </source>
</evidence>
<keyword evidence="4 12" id="KW-0732">Signal</keyword>
<keyword evidence="16" id="KW-1185">Reference proteome</keyword>
<feature type="transmembrane region" description="Helical" evidence="11">
    <location>
        <begin position="242"/>
        <end position="263"/>
    </location>
</feature>
<keyword evidence="8" id="KW-0325">Glycoprotein</keyword>
<evidence type="ECO:0000256" key="6">
    <source>
        <dbReference type="ARBA" id="ARBA00023136"/>
    </source>
</evidence>
<dbReference type="InterPro" id="IPR003599">
    <property type="entry name" value="Ig_sub"/>
</dbReference>
<dbReference type="PROSITE" id="PS50188">
    <property type="entry name" value="B302_SPRY"/>
    <property type="match status" value="1"/>
</dbReference>
<dbReference type="InterPro" id="IPR013106">
    <property type="entry name" value="Ig_V-set"/>
</dbReference>
<dbReference type="GO" id="GO:1903037">
    <property type="term" value="P:regulation of leukocyte cell-cell adhesion"/>
    <property type="evidence" value="ECO:0007669"/>
    <property type="project" value="UniProtKB-ARBA"/>
</dbReference>
<dbReference type="InterPro" id="IPR053896">
    <property type="entry name" value="BTN3A2-like_Ig-C"/>
</dbReference>
<dbReference type="Gene3D" id="2.60.120.920">
    <property type="match status" value="1"/>
</dbReference>
<dbReference type="InterPro" id="IPR001870">
    <property type="entry name" value="B30.2/SPRY"/>
</dbReference>
<dbReference type="SMART" id="SM00449">
    <property type="entry name" value="SPRY"/>
    <property type="match status" value="1"/>
</dbReference>
<dbReference type="Pfam" id="PF00622">
    <property type="entry name" value="SPRY"/>
    <property type="match status" value="1"/>
</dbReference>
<dbReference type="FunFam" id="2.60.40.10:FF:000142">
    <property type="entry name" value="V-set domain-containing T-cell activation inhibitor 1"/>
    <property type="match status" value="1"/>
</dbReference>
<keyword evidence="5 11" id="KW-1133">Transmembrane helix</keyword>
<evidence type="ECO:0000259" key="14">
    <source>
        <dbReference type="PROSITE" id="PS50835"/>
    </source>
</evidence>
<feature type="domain" description="B30.2/SPRY" evidence="13">
    <location>
        <begin position="273"/>
        <end position="461"/>
    </location>
</feature>
<feature type="domain" description="Ig-like" evidence="14">
    <location>
        <begin position="27"/>
        <end position="138"/>
    </location>
</feature>
<evidence type="ECO:0000256" key="1">
    <source>
        <dbReference type="ARBA" id="ARBA00004479"/>
    </source>
</evidence>
<protein>
    <recommendedName>
        <fullName evidence="17">Butyrophilin subfamily 1 member A1-like</fullName>
    </recommendedName>
</protein>
<keyword evidence="6 11" id="KW-0472">Membrane</keyword>
<comment type="subcellular location">
    <subcellularLocation>
        <location evidence="1">Membrane</location>
        <topology evidence="1">Single-pass type I membrane protein</topology>
    </subcellularLocation>
</comment>
<dbReference type="GO" id="GO:0009897">
    <property type="term" value="C:external side of plasma membrane"/>
    <property type="evidence" value="ECO:0007669"/>
    <property type="project" value="TreeGrafter"/>
</dbReference>
<feature type="signal peptide" evidence="12">
    <location>
        <begin position="1"/>
        <end position="19"/>
    </location>
</feature>
<evidence type="ECO:0000256" key="12">
    <source>
        <dbReference type="SAM" id="SignalP"/>
    </source>
</evidence>
<evidence type="ECO:0000256" key="9">
    <source>
        <dbReference type="ARBA" id="ARBA00023319"/>
    </source>
</evidence>
<evidence type="ECO:0000256" key="7">
    <source>
        <dbReference type="ARBA" id="ARBA00023157"/>
    </source>
</evidence>
<dbReference type="GO" id="GO:0050863">
    <property type="term" value="P:regulation of T cell activation"/>
    <property type="evidence" value="ECO:0007669"/>
    <property type="project" value="UniProtKB-ARBA"/>
</dbReference>
<dbReference type="OMA" id="RVERGYC"/>
<dbReference type="PANTHER" id="PTHR24100">
    <property type="entry name" value="BUTYROPHILIN"/>
    <property type="match status" value="1"/>
</dbReference>
<dbReference type="SUPFAM" id="SSF48726">
    <property type="entry name" value="Immunoglobulin"/>
    <property type="match status" value="2"/>
</dbReference>
<keyword evidence="9" id="KW-0393">Immunoglobulin domain</keyword>
<dbReference type="InterPro" id="IPR003877">
    <property type="entry name" value="SPRY_dom"/>
</dbReference>
<dbReference type="AlphaFoldDB" id="A0A401T6P3"/>
<sequence length="461" mass="52431">MERGALCLILLLSIHSALADVFRVTGPETPIIASVGGVAVLECQLIPEKPLPGMKIEWARSDSAQHMPIHSYTFGLNVEEQPAPAYRNRTEFFKQEFNQGNVSLRLRDVQLQDEGDYLCMVESRGFIEQAPMKLKATSFGQRPVIRLEGYQHNEIGLQCNSSSWYPVPMVHWEDGKGKNMTERSRMTSTKTVDGLYKVSSSIEVTAGSSNTFRCLVRSAILKSSRQSSLSIPDEFFPRMSRFFIAFILFLILLLGLLVAAGYYQYKQQKQIKELHKRPTIKAAERVIAAAVPVTYDPETANPYLMISENRLTVTFSDSWQELPESSKRFISRLFVIAEEGYESGSQYWEVLVGNKPDWDLGVAKESISREEWITLSPENGYWSIGKRGDTYEANTTSPETLKYKTMAQKIGIYLNHEEGTVHFYDADRMVLIYSFTAQFTEKIYPFFSPWGSREEMTICPP</sequence>
<comment type="similarity">
    <text evidence="10">Belongs to the SKINT family.</text>
</comment>
<evidence type="ECO:0000313" key="15">
    <source>
        <dbReference type="EMBL" id="GCC38318.1"/>
    </source>
</evidence>
<keyword evidence="3 11" id="KW-0812">Transmembrane</keyword>
<evidence type="ECO:0000256" key="3">
    <source>
        <dbReference type="ARBA" id="ARBA00022692"/>
    </source>
</evidence>
<dbReference type="SUPFAM" id="SSF49899">
    <property type="entry name" value="Concanavalin A-like lectins/glucanases"/>
    <property type="match status" value="1"/>
</dbReference>
<evidence type="ECO:0008006" key="17">
    <source>
        <dbReference type="Google" id="ProtNLM"/>
    </source>
</evidence>
<reference evidence="15 16" key="1">
    <citation type="journal article" date="2018" name="Nat. Ecol. Evol.">
        <title>Shark genomes provide insights into elasmobranch evolution and the origin of vertebrates.</title>
        <authorList>
            <person name="Hara Y"/>
            <person name="Yamaguchi K"/>
            <person name="Onimaru K"/>
            <person name="Kadota M"/>
            <person name="Koyanagi M"/>
            <person name="Keeley SD"/>
            <person name="Tatsumi K"/>
            <person name="Tanaka K"/>
            <person name="Motone F"/>
            <person name="Kageyama Y"/>
            <person name="Nozu R"/>
            <person name="Adachi N"/>
            <person name="Nishimura O"/>
            <person name="Nakagawa R"/>
            <person name="Tanegashima C"/>
            <person name="Kiyatake I"/>
            <person name="Matsumoto R"/>
            <person name="Murakumo K"/>
            <person name="Nishida K"/>
            <person name="Terakita A"/>
            <person name="Kuratani S"/>
            <person name="Sato K"/>
            <person name="Hyodo S Kuraku.S."/>
        </authorList>
    </citation>
    <scope>NUCLEOTIDE SEQUENCE [LARGE SCALE GENOMIC DNA]</scope>
</reference>
<dbReference type="SMART" id="SM00409">
    <property type="entry name" value="IG"/>
    <property type="match status" value="1"/>
</dbReference>
<dbReference type="SMART" id="SM00589">
    <property type="entry name" value="PRY"/>
    <property type="match status" value="1"/>
</dbReference>
<evidence type="ECO:0000313" key="16">
    <source>
        <dbReference type="Proteomes" id="UP000287033"/>
    </source>
</evidence>
<dbReference type="GO" id="GO:0005102">
    <property type="term" value="F:signaling receptor binding"/>
    <property type="evidence" value="ECO:0007669"/>
    <property type="project" value="TreeGrafter"/>
</dbReference>
<dbReference type="FunFam" id="2.60.40.10:FF:000088">
    <property type="entry name" value="Butyrophilin subfamily 1 member A1"/>
    <property type="match status" value="1"/>
</dbReference>
<feature type="chain" id="PRO_5019257074" description="Butyrophilin subfamily 1 member A1-like" evidence="12">
    <location>
        <begin position="20"/>
        <end position="461"/>
    </location>
</feature>
<dbReference type="Pfam" id="PF13765">
    <property type="entry name" value="PRY"/>
    <property type="match status" value="1"/>
</dbReference>
<dbReference type="InterPro" id="IPR003879">
    <property type="entry name" value="Butyrophylin_SPRY"/>
</dbReference>